<sequence length="178" mass="19513">MFFAVVSSLLLFTSAFATPVMKRDDYHDNDGGLKRICPNLNTADRGCIRYVKGFDVTGVVTEVDLTFPLIRDECDCIQQCLDRPNSCAAWVWKFSTPQSVQSGHRTCTLYSQFNLPTDVTLEINTAQSVGFDLLQPGNNPQTGAPVPQAFKDVNLNTTADPDAVSGAVWQLMNGQALC</sequence>
<dbReference type="OrthoDB" id="3899536at2759"/>
<proteinExistence type="predicted"/>
<dbReference type="GeneID" id="27316592"/>
<reference evidence="2 3" key="1">
    <citation type="submission" date="2015-01" db="EMBL/GenBank/DDBJ databases">
        <title>The Genome Sequence of Ochroconis gallopava CBS43764.</title>
        <authorList>
            <consortium name="The Broad Institute Genomics Platform"/>
            <person name="Cuomo C."/>
            <person name="de Hoog S."/>
            <person name="Gorbushina A."/>
            <person name="Stielow B."/>
            <person name="Teixiera M."/>
            <person name="Abouelleil A."/>
            <person name="Chapman S.B."/>
            <person name="Priest M."/>
            <person name="Young S.K."/>
            <person name="Wortman J."/>
            <person name="Nusbaum C."/>
            <person name="Birren B."/>
        </authorList>
    </citation>
    <scope>NUCLEOTIDE SEQUENCE [LARGE SCALE GENOMIC DNA]</scope>
    <source>
        <strain evidence="2 3">CBS 43764</strain>
    </source>
</reference>
<evidence type="ECO:0000313" key="2">
    <source>
        <dbReference type="EMBL" id="KIV99815.1"/>
    </source>
</evidence>
<dbReference type="RefSeq" id="XP_016209685.1">
    <property type="nucleotide sequence ID" value="XM_016362543.1"/>
</dbReference>
<gene>
    <name evidence="2" type="ORF">PV09_08619</name>
</gene>
<dbReference type="AlphaFoldDB" id="A0A0D1XC40"/>
<feature type="signal peptide" evidence="1">
    <location>
        <begin position="1"/>
        <end position="17"/>
    </location>
</feature>
<evidence type="ECO:0000256" key="1">
    <source>
        <dbReference type="SAM" id="SignalP"/>
    </source>
</evidence>
<organism evidence="2 3">
    <name type="scientific">Verruconis gallopava</name>
    <dbReference type="NCBI Taxonomy" id="253628"/>
    <lineage>
        <taxon>Eukaryota</taxon>
        <taxon>Fungi</taxon>
        <taxon>Dikarya</taxon>
        <taxon>Ascomycota</taxon>
        <taxon>Pezizomycotina</taxon>
        <taxon>Dothideomycetes</taxon>
        <taxon>Pleosporomycetidae</taxon>
        <taxon>Venturiales</taxon>
        <taxon>Sympoventuriaceae</taxon>
        <taxon>Verruconis</taxon>
    </lineage>
</organism>
<keyword evidence="1" id="KW-0732">Signal</keyword>
<dbReference type="EMBL" id="KN847571">
    <property type="protein sequence ID" value="KIV99815.1"/>
    <property type="molecule type" value="Genomic_DNA"/>
</dbReference>
<evidence type="ECO:0000313" key="3">
    <source>
        <dbReference type="Proteomes" id="UP000053259"/>
    </source>
</evidence>
<dbReference type="VEuPathDB" id="FungiDB:PV09_08619"/>
<dbReference type="Proteomes" id="UP000053259">
    <property type="component" value="Unassembled WGS sequence"/>
</dbReference>
<name>A0A0D1XC40_9PEZI</name>
<feature type="chain" id="PRO_5002236406" description="Apple domain-containing protein" evidence="1">
    <location>
        <begin position="18"/>
        <end position="178"/>
    </location>
</feature>
<accession>A0A0D1XC40</accession>
<evidence type="ECO:0008006" key="4">
    <source>
        <dbReference type="Google" id="ProtNLM"/>
    </source>
</evidence>
<dbReference type="HOGENOM" id="CLU_119621_0_0_1"/>
<dbReference type="InParanoid" id="A0A0D1XC40"/>
<keyword evidence="3" id="KW-1185">Reference proteome</keyword>
<protein>
    <recommendedName>
        <fullName evidence="4">Apple domain-containing protein</fullName>
    </recommendedName>
</protein>